<dbReference type="EnsemblMetazoa" id="BGLB026968-RA">
    <property type="protein sequence ID" value="BGLB026968-PA"/>
    <property type="gene ID" value="BGLB026968"/>
</dbReference>
<feature type="compositionally biased region" description="Low complexity" evidence="1">
    <location>
        <begin position="39"/>
        <end position="60"/>
    </location>
</feature>
<dbReference type="VEuPathDB" id="VectorBase:BGLAX_046575"/>
<evidence type="ECO:0000256" key="1">
    <source>
        <dbReference type="SAM" id="MobiDB-lite"/>
    </source>
</evidence>
<name>A0A2C9L4X3_BIOGL</name>
<feature type="compositionally biased region" description="Polar residues" evidence="1">
    <location>
        <begin position="116"/>
        <end position="128"/>
    </location>
</feature>
<feature type="compositionally biased region" description="Polar residues" evidence="1">
    <location>
        <begin position="83"/>
        <end position="93"/>
    </location>
</feature>
<reference evidence="2" key="1">
    <citation type="submission" date="2020-05" db="UniProtKB">
        <authorList>
            <consortium name="EnsemblMetazoa"/>
        </authorList>
    </citation>
    <scope>IDENTIFICATION</scope>
    <source>
        <strain evidence="2">BB02</strain>
    </source>
</reference>
<dbReference type="VEuPathDB" id="VectorBase:BGLB026968"/>
<feature type="region of interest" description="Disordered" evidence="1">
    <location>
        <begin position="35"/>
        <end position="71"/>
    </location>
</feature>
<dbReference type="Proteomes" id="UP000076420">
    <property type="component" value="Unassembled WGS sequence"/>
</dbReference>
<proteinExistence type="predicted"/>
<feature type="compositionally biased region" description="Pro residues" evidence="1">
    <location>
        <begin position="259"/>
        <end position="270"/>
    </location>
</feature>
<evidence type="ECO:0000313" key="3">
    <source>
        <dbReference type="Proteomes" id="UP000076420"/>
    </source>
</evidence>
<protein>
    <submittedName>
        <fullName evidence="2">Uncharacterized protein</fullName>
    </submittedName>
</protein>
<organism evidence="2 3">
    <name type="scientific">Biomphalaria glabrata</name>
    <name type="common">Bloodfluke planorb</name>
    <name type="synonym">Freshwater snail</name>
    <dbReference type="NCBI Taxonomy" id="6526"/>
    <lineage>
        <taxon>Eukaryota</taxon>
        <taxon>Metazoa</taxon>
        <taxon>Spiralia</taxon>
        <taxon>Lophotrochozoa</taxon>
        <taxon>Mollusca</taxon>
        <taxon>Gastropoda</taxon>
        <taxon>Heterobranchia</taxon>
        <taxon>Euthyneura</taxon>
        <taxon>Panpulmonata</taxon>
        <taxon>Hygrophila</taxon>
        <taxon>Lymnaeoidea</taxon>
        <taxon>Planorbidae</taxon>
        <taxon>Biomphalaria</taxon>
    </lineage>
</organism>
<feature type="region of interest" description="Disordered" evidence="1">
    <location>
        <begin position="250"/>
        <end position="278"/>
    </location>
</feature>
<gene>
    <name evidence="2" type="primary">106065789</name>
</gene>
<sequence>QAIFTGQNFLIRTQAPIQQQPITMANMQAAAFTAGLKPQNQQQQQQQQQMQQQQQVQGQQTPKGNNAGKIILPSVNRTPVTAKIQPNVTQPNKVSVPAVPRQPKPRPKAQPKTPTSTASVSPLTPANKVSSTSAPTVTSVTVSAPSTPVTAVVMSMPSLTVTQASPIRQSPAAVVASAEGGEVNAQRLSQTTAQTPPAPKPVTEVEVEPMKIPAASPASDTSQKDKIKTTVVSSSSTVTSTVAAVPALKNNSSSHGVTSPPPLVSPPPIPKAASVESTPTGVRMTIDDIVLEEKPKLSEIVKQSPSTIDPAAMEAAGLTTVIKESKPVILSLPVVEKQRAIVKPQILTHFIEGFIIQEGLEPFPV</sequence>
<dbReference type="AlphaFoldDB" id="A0A2C9L4X3"/>
<dbReference type="KEGG" id="bgt:106065789"/>
<dbReference type="STRING" id="6526.A0A2C9L4X3"/>
<evidence type="ECO:0000313" key="2">
    <source>
        <dbReference type="EnsemblMetazoa" id="BGLB026968-PA"/>
    </source>
</evidence>
<accession>A0A2C9L4X3</accession>
<feature type="region of interest" description="Disordered" evidence="1">
    <location>
        <begin position="83"/>
        <end position="136"/>
    </location>
</feature>